<dbReference type="EMBL" id="BTGU01000052">
    <property type="protein sequence ID" value="GMN54650.1"/>
    <property type="molecule type" value="Genomic_DNA"/>
</dbReference>
<evidence type="ECO:0000313" key="4">
    <source>
        <dbReference type="Proteomes" id="UP001187192"/>
    </source>
</evidence>
<feature type="compositionally biased region" description="Polar residues" evidence="1">
    <location>
        <begin position="63"/>
        <end position="75"/>
    </location>
</feature>
<keyword evidence="4" id="KW-1185">Reference proteome</keyword>
<proteinExistence type="predicted"/>
<feature type="transmembrane region" description="Helical" evidence="2">
    <location>
        <begin position="106"/>
        <end position="131"/>
    </location>
</feature>
<evidence type="ECO:0000313" key="3">
    <source>
        <dbReference type="EMBL" id="GMN54650.1"/>
    </source>
</evidence>
<protein>
    <recommendedName>
        <fullName evidence="5">Transmembrane protein</fullName>
    </recommendedName>
</protein>
<evidence type="ECO:0000256" key="2">
    <source>
        <dbReference type="SAM" id="Phobius"/>
    </source>
</evidence>
<dbReference type="PANTHER" id="PTHR37189">
    <property type="entry name" value="CONCANAVALIN A-LIKE LECTIN/GLUCANASE DOMAIN-CONTAINING PROTEIN-RELATED"/>
    <property type="match status" value="1"/>
</dbReference>
<comment type="caution">
    <text evidence="3">The sequence shown here is derived from an EMBL/GenBank/DDBJ whole genome shotgun (WGS) entry which is preliminary data.</text>
</comment>
<keyword evidence="2" id="KW-1133">Transmembrane helix</keyword>
<dbReference type="AlphaFoldDB" id="A0AA88ALJ9"/>
<keyword evidence="2" id="KW-0812">Transmembrane</keyword>
<gene>
    <name evidence="3" type="ORF">TIFTF001_023778</name>
</gene>
<sequence length="156" mass="16212">MAYKARIASTIIITAAVAIAMFGGSDGRELRPSDHGLAYQESPPPGRKRSPEMQSFFAGDGRSGSSPSSNVALPKALNSNDTTWWSGVRGSGGGGGGGGRDHMRHVLVVASVACGITGVALLLASAFIYLFRYRKQKSSSPSSATSLPPLNDNNSK</sequence>
<feature type="transmembrane region" description="Helical" evidence="2">
    <location>
        <begin position="7"/>
        <end position="24"/>
    </location>
</feature>
<organism evidence="3 4">
    <name type="scientific">Ficus carica</name>
    <name type="common">Common fig</name>
    <dbReference type="NCBI Taxonomy" id="3494"/>
    <lineage>
        <taxon>Eukaryota</taxon>
        <taxon>Viridiplantae</taxon>
        <taxon>Streptophyta</taxon>
        <taxon>Embryophyta</taxon>
        <taxon>Tracheophyta</taxon>
        <taxon>Spermatophyta</taxon>
        <taxon>Magnoliopsida</taxon>
        <taxon>eudicotyledons</taxon>
        <taxon>Gunneridae</taxon>
        <taxon>Pentapetalae</taxon>
        <taxon>rosids</taxon>
        <taxon>fabids</taxon>
        <taxon>Rosales</taxon>
        <taxon>Moraceae</taxon>
        <taxon>Ficeae</taxon>
        <taxon>Ficus</taxon>
    </lineage>
</organism>
<dbReference type="Proteomes" id="UP001187192">
    <property type="component" value="Unassembled WGS sequence"/>
</dbReference>
<dbReference type="PANTHER" id="PTHR37189:SF4">
    <property type="entry name" value="TRANSMEMBRANE PROTEIN"/>
    <property type="match status" value="1"/>
</dbReference>
<evidence type="ECO:0000256" key="1">
    <source>
        <dbReference type="SAM" id="MobiDB-lite"/>
    </source>
</evidence>
<feature type="region of interest" description="Disordered" evidence="1">
    <location>
        <begin position="32"/>
        <end position="75"/>
    </location>
</feature>
<evidence type="ECO:0008006" key="5">
    <source>
        <dbReference type="Google" id="ProtNLM"/>
    </source>
</evidence>
<keyword evidence="2" id="KW-0472">Membrane</keyword>
<name>A0AA88ALJ9_FICCA</name>
<dbReference type="Gramene" id="FCD_00021172-RA">
    <property type="protein sequence ID" value="FCD_00021172-RA:cds"/>
    <property type="gene ID" value="FCD_00021172"/>
</dbReference>
<reference evidence="3" key="1">
    <citation type="submission" date="2023-07" db="EMBL/GenBank/DDBJ databases">
        <title>draft genome sequence of fig (Ficus carica).</title>
        <authorList>
            <person name="Takahashi T."/>
            <person name="Nishimura K."/>
        </authorList>
    </citation>
    <scope>NUCLEOTIDE SEQUENCE</scope>
</reference>
<accession>A0AA88ALJ9</accession>